<dbReference type="Proteomes" id="UP000265200">
    <property type="component" value="Chromosome 9"/>
</dbReference>
<name>A0A3P9HCE4_ORYLA</name>
<feature type="compositionally biased region" description="Gly residues" evidence="3">
    <location>
        <begin position="32"/>
        <end position="41"/>
    </location>
</feature>
<reference evidence="4" key="4">
    <citation type="submission" date="2025-09" db="UniProtKB">
        <authorList>
            <consortium name="Ensembl"/>
        </authorList>
    </citation>
    <scope>IDENTIFICATION</scope>
    <source>
        <strain evidence="4">HSOK</strain>
    </source>
</reference>
<feature type="region of interest" description="Disordered" evidence="3">
    <location>
        <begin position="22"/>
        <end position="41"/>
    </location>
</feature>
<dbReference type="Ensembl" id="ENSORLT00015005907.1">
    <property type="protein sequence ID" value="ENSORLP00015005455.1"/>
    <property type="gene ID" value="ENSORLG00015006228.1"/>
</dbReference>
<evidence type="ECO:0000256" key="3">
    <source>
        <dbReference type="SAM" id="MobiDB-lite"/>
    </source>
</evidence>
<feature type="compositionally biased region" description="Low complexity" evidence="3">
    <location>
        <begin position="468"/>
        <end position="477"/>
    </location>
</feature>
<accession>A0A3P9HCE4</accession>
<feature type="compositionally biased region" description="Basic and acidic residues" evidence="3">
    <location>
        <begin position="566"/>
        <end position="585"/>
    </location>
</feature>
<evidence type="ECO:0000313" key="4">
    <source>
        <dbReference type="Ensembl" id="ENSORLP00015005455.1"/>
    </source>
</evidence>
<reference evidence="4" key="3">
    <citation type="submission" date="2025-08" db="UniProtKB">
        <authorList>
            <consortium name="Ensembl"/>
        </authorList>
    </citation>
    <scope>IDENTIFICATION</scope>
    <source>
        <strain evidence="4">HSOK</strain>
    </source>
</reference>
<dbReference type="InterPro" id="IPR001611">
    <property type="entry name" value="Leu-rich_rpt"/>
</dbReference>
<proteinExistence type="predicted"/>
<keyword evidence="2" id="KW-0677">Repeat</keyword>
<protein>
    <recommendedName>
        <fullName evidence="6">Leucine rich repeat containing 43</fullName>
    </recommendedName>
</protein>
<reference evidence="4 5" key="2">
    <citation type="submission" date="2017-04" db="EMBL/GenBank/DDBJ databases">
        <title>CpG methylation of centromeres and impact of large insertions on vertebrate speciation.</title>
        <authorList>
            <person name="Ichikawa K."/>
            <person name="Yoshimura J."/>
            <person name="Morishita S."/>
        </authorList>
    </citation>
    <scope>NUCLEOTIDE SEQUENCE</scope>
    <source>
        <strain evidence="4 5">HSOK</strain>
    </source>
</reference>
<feature type="compositionally biased region" description="Polar residues" evidence="3">
    <location>
        <begin position="692"/>
        <end position="709"/>
    </location>
</feature>
<dbReference type="Pfam" id="PF13855">
    <property type="entry name" value="LRR_8"/>
    <property type="match status" value="1"/>
</dbReference>
<keyword evidence="1" id="KW-0433">Leucine-rich repeat</keyword>
<dbReference type="Gene3D" id="3.80.10.10">
    <property type="entry name" value="Ribonuclease Inhibitor"/>
    <property type="match status" value="2"/>
</dbReference>
<evidence type="ECO:0000256" key="2">
    <source>
        <dbReference type="ARBA" id="ARBA00022737"/>
    </source>
</evidence>
<dbReference type="PROSITE" id="PS51450">
    <property type="entry name" value="LRR"/>
    <property type="match status" value="1"/>
</dbReference>
<evidence type="ECO:0008006" key="6">
    <source>
        <dbReference type="Google" id="ProtNLM"/>
    </source>
</evidence>
<dbReference type="PANTHER" id="PTHR15454">
    <property type="entry name" value="NISCHARIN RELATED"/>
    <property type="match status" value="1"/>
</dbReference>
<sequence>MSHWAEAPGKTQDTLERLRLSAGLGTSRGPPRGAGGSGWGEGSLGISAQCAAPATRSRISGGRWMDGWMDGLDRTNKGKKWREIVAGFLDRGPAVARQHTNNCKQTPDHRQPGFTESDLHTRGLFTYKVLDYVSAIMASKTLSSEIEKMIRHLYLNDFPCGNGSWRKSKDSGDGPERESADELLDLLKCPRSPWGQVDDSWSPQVSTLRELAVLTPERLRKNLIYNHFTTLRIVDKGVSVIDDGLLKFSKLEELVLSANLLTEIAVESLPITLKVLELRANRLSSLSGLSSCRLPQLQYLSLGSNPIGLHEDVSCITGRKWPQLICLDLSDCDFEDQQALVKALSTLSCLKTLILEGNPFTLAPAYPGLTVDTLTQLAYLDGSDISPEERQQFRGFATMNDLKADTALATVSVGRMRGMSDPTVRVEGSAPELFVTTKYYIFYEFPSHHAPDNLNLACKSVSDTVSTTTEDGSTNTSLQSNRNHERKIHRSESGVVKTTETCSITAPMSSHSTSKLTWSEVMDFSDSQTYAVLSLRDFKTFLKRGLYLRLEEEKIASRPAASEDALSDKSDQMVKDMKGRKGKEPQDKLISTKVKSTDKKGTSVQRLVDDAPIRRILGSAHVPLQSLIRGDPELSVICEFDLRHKDFEVDVAQTSYKDLEKNKNEDEVLKQRGSGGKGQKNVSHSKWKESKTQYMNTQSDNPQPVQQDKVTVELRVQLEKWGSLSEAQPHQHS</sequence>
<feature type="region of interest" description="Disordered" evidence="3">
    <location>
        <begin position="468"/>
        <end position="500"/>
    </location>
</feature>
<organism evidence="4 5">
    <name type="scientific">Oryzias latipes</name>
    <name type="common">Japanese rice fish</name>
    <name type="synonym">Japanese killifish</name>
    <dbReference type="NCBI Taxonomy" id="8090"/>
    <lineage>
        <taxon>Eukaryota</taxon>
        <taxon>Metazoa</taxon>
        <taxon>Chordata</taxon>
        <taxon>Craniata</taxon>
        <taxon>Vertebrata</taxon>
        <taxon>Euteleostomi</taxon>
        <taxon>Actinopterygii</taxon>
        <taxon>Neopterygii</taxon>
        <taxon>Teleostei</taxon>
        <taxon>Neoteleostei</taxon>
        <taxon>Acanthomorphata</taxon>
        <taxon>Ovalentaria</taxon>
        <taxon>Atherinomorphae</taxon>
        <taxon>Beloniformes</taxon>
        <taxon>Adrianichthyidae</taxon>
        <taxon>Oryziinae</taxon>
        <taxon>Oryzias</taxon>
    </lineage>
</organism>
<dbReference type="SUPFAM" id="SSF52075">
    <property type="entry name" value="Outer arm dynein light chain 1"/>
    <property type="match status" value="1"/>
</dbReference>
<feature type="region of interest" description="Disordered" evidence="3">
    <location>
        <begin position="662"/>
        <end position="711"/>
    </location>
</feature>
<feature type="region of interest" description="Disordered" evidence="3">
    <location>
        <begin position="558"/>
        <end position="585"/>
    </location>
</feature>
<reference key="1">
    <citation type="journal article" date="2007" name="Nature">
        <title>The medaka draft genome and insights into vertebrate genome evolution.</title>
        <authorList>
            <person name="Kasahara M."/>
            <person name="Naruse K."/>
            <person name="Sasaki S."/>
            <person name="Nakatani Y."/>
            <person name="Qu W."/>
            <person name="Ahsan B."/>
            <person name="Yamada T."/>
            <person name="Nagayasu Y."/>
            <person name="Doi K."/>
            <person name="Kasai Y."/>
            <person name="Jindo T."/>
            <person name="Kobayashi D."/>
            <person name="Shimada A."/>
            <person name="Toyoda A."/>
            <person name="Kuroki Y."/>
            <person name="Fujiyama A."/>
            <person name="Sasaki T."/>
            <person name="Shimizu A."/>
            <person name="Asakawa S."/>
            <person name="Shimizu N."/>
            <person name="Hashimoto S."/>
            <person name="Yang J."/>
            <person name="Lee Y."/>
            <person name="Matsushima K."/>
            <person name="Sugano S."/>
            <person name="Sakaizumi M."/>
            <person name="Narita T."/>
            <person name="Ohishi K."/>
            <person name="Haga S."/>
            <person name="Ohta F."/>
            <person name="Nomoto H."/>
            <person name="Nogata K."/>
            <person name="Morishita T."/>
            <person name="Endo T."/>
            <person name="Shin-I T."/>
            <person name="Takeda H."/>
            <person name="Morishita S."/>
            <person name="Kohara Y."/>
        </authorList>
    </citation>
    <scope>NUCLEOTIDE SEQUENCE [LARGE SCALE GENOMIC DNA]</scope>
    <source>
        <strain>Hd-rR</strain>
    </source>
</reference>
<dbReference type="InterPro" id="IPR032675">
    <property type="entry name" value="LRR_dom_sf"/>
</dbReference>
<evidence type="ECO:0000313" key="5">
    <source>
        <dbReference type="Proteomes" id="UP000265200"/>
    </source>
</evidence>
<dbReference type="AlphaFoldDB" id="A0A3P9HCE4"/>
<dbReference type="PANTHER" id="PTHR15454:SF19">
    <property type="entry name" value="LEUCINE-RICH REPEAT-CONTAINING PROTEIN 51"/>
    <property type="match status" value="1"/>
</dbReference>
<evidence type="ECO:0000256" key="1">
    <source>
        <dbReference type="ARBA" id="ARBA00022614"/>
    </source>
</evidence>